<evidence type="ECO:0000313" key="7">
    <source>
        <dbReference type="EMBL" id="AOW06171.1"/>
    </source>
</evidence>
<dbReference type="Proteomes" id="UP000182444">
    <property type="component" value="Chromosome 1E"/>
</dbReference>
<dbReference type="RefSeq" id="XP_504584.2">
    <property type="nucleotide sequence ID" value="XM_504584.2"/>
</dbReference>
<evidence type="ECO:0000256" key="4">
    <source>
        <dbReference type="ARBA" id="ARBA00022989"/>
    </source>
</evidence>
<feature type="transmembrane region" description="Helical" evidence="6">
    <location>
        <begin position="350"/>
        <end position="371"/>
    </location>
</feature>
<evidence type="ECO:0000256" key="1">
    <source>
        <dbReference type="ARBA" id="ARBA00004141"/>
    </source>
</evidence>
<name>A0A1D8NKL1_YARLL</name>
<dbReference type="VEuPathDB" id="FungiDB:YALI1_E35652g"/>
<feature type="transmembrane region" description="Helical" evidence="6">
    <location>
        <begin position="61"/>
        <end position="79"/>
    </location>
</feature>
<accession>A0A1D8NKL1</accession>
<keyword evidence="3 6" id="KW-0812">Transmembrane</keyword>
<dbReference type="AlphaFoldDB" id="A0A1D8NKL1"/>
<dbReference type="GO" id="GO:0005783">
    <property type="term" value="C:endoplasmic reticulum"/>
    <property type="evidence" value="ECO:0007669"/>
    <property type="project" value="TreeGrafter"/>
</dbReference>
<dbReference type="GO" id="GO:0016020">
    <property type="term" value="C:membrane"/>
    <property type="evidence" value="ECO:0007669"/>
    <property type="project" value="UniProtKB-SubCell"/>
</dbReference>
<feature type="transmembrane region" description="Helical" evidence="6">
    <location>
        <begin position="515"/>
        <end position="538"/>
    </location>
</feature>
<dbReference type="InterPro" id="IPR004299">
    <property type="entry name" value="MBOAT_fam"/>
</dbReference>
<reference evidence="7 8" key="1">
    <citation type="journal article" date="2016" name="PLoS ONE">
        <title>Sequence Assembly of Yarrowia lipolytica Strain W29/CLIB89 Shows Transposable Element Diversity.</title>
        <authorList>
            <person name="Magnan C."/>
            <person name="Yu J."/>
            <person name="Chang I."/>
            <person name="Jahn E."/>
            <person name="Kanomata Y."/>
            <person name="Wu J."/>
            <person name="Zeller M."/>
            <person name="Oakes M."/>
            <person name="Baldi P."/>
            <person name="Sandmeyer S."/>
        </authorList>
    </citation>
    <scope>NUCLEOTIDE SEQUENCE [LARGE SCALE GENOMIC DNA]</scope>
    <source>
        <strain evidence="8">CLIB89(W29)</strain>
    </source>
</reference>
<evidence type="ECO:0000256" key="5">
    <source>
        <dbReference type="ARBA" id="ARBA00023136"/>
    </source>
</evidence>
<dbReference type="VEuPathDB" id="FungiDB:YALI0_E30283g"/>
<feature type="transmembrane region" description="Helical" evidence="6">
    <location>
        <begin position="383"/>
        <end position="403"/>
    </location>
</feature>
<dbReference type="PANTHER" id="PTHR13285">
    <property type="entry name" value="ACYLTRANSFERASE"/>
    <property type="match status" value="1"/>
</dbReference>
<evidence type="ECO:0000256" key="6">
    <source>
        <dbReference type="SAM" id="Phobius"/>
    </source>
</evidence>
<dbReference type="GO" id="GO:0008374">
    <property type="term" value="F:O-acyltransferase activity"/>
    <property type="evidence" value="ECO:0007669"/>
    <property type="project" value="TreeGrafter"/>
</dbReference>
<protein>
    <recommendedName>
        <fullName evidence="9">Glycerol uptake protein 1</fullName>
    </recommendedName>
</protein>
<dbReference type="GeneID" id="2911939"/>
<evidence type="ECO:0000256" key="2">
    <source>
        <dbReference type="ARBA" id="ARBA00010323"/>
    </source>
</evidence>
<feature type="transmembrane region" description="Helical" evidence="6">
    <location>
        <begin position="184"/>
        <end position="201"/>
    </location>
</feature>
<feature type="transmembrane region" description="Helical" evidence="6">
    <location>
        <begin position="308"/>
        <end position="330"/>
    </location>
</feature>
<gene>
    <name evidence="7" type="ORF">YALI1_E35652g</name>
</gene>
<feature type="transmembrane region" description="Helical" evidence="6">
    <location>
        <begin position="451"/>
        <end position="477"/>
    </location>
</feature>
<feature type="transmembrane region" description="Helical" evidence="6">
    <location>
        <begin position="483"/>
        <end position="503"/>
    </location>
</feature>
<feature type="transmembrane region" description="Helical" evidence="6">
    <location>
        <begin position="558"/>
        <end position="577"/>
    </location>
</feature>
<dbReference type="PANTHER" id="PTHR13285:SF18">
    <property type="entry name" value="PROTEIN-CYSTEINE N-PALMITOYLTRANSFERASE RASP"/>
    <property type="match status" value="1"/>
</dbReference>
<dbReference type="InterPro" id="IPR051085">
    <property type="entry name" value="MB_O-acyltransferase"/>
</dbReference>
<dbReference type="GO" id="GO:0006506">
    <property type="term" value="P:GPI anchor biosynthetic process"/>
    <property type="evidence" value="ECO:0007669"/>
    <property type="project" value="TreeGrafter"/>
</dbReference>
<dbReference type="KEGG" id="yli:2911939"/>
<dbReference type="eggNOG" id="KOG3860">
    <property type="taxonomic scope" value="Eukaryota"/>
</dbReference>
<organism evidence="7 8">
    <name type="scientific">Yarrowia lipolytica</name>
    <name type="common">Candida lipolytica</name>
    <dbReference type="NCBI Taxonomy" id="4952"/>
    <lineage>
        <taxon>Eukaryota</taxon>
        <taxon>Fungi</taxon>
        <taxon>Dikarya</taxon>
        <taxon>Ascomycota</taxon>
        <taxon>Saccharomycotina</taxon>
        <taxon>Dipodascomycetes</taxon>
        <taxon>Dipodascales</taxon>
        <taxon>Dipodascales incertae sedis</taxon>
        <taxon>Yarrowia</taxon>
    </lineage>
</organism>
<comment type="subcellular location">
    <subcellularLocation>
        <location evidence="1">Membrane</location>
        <topology evidence="1">Multi-pass membrane protein</topology>
    </subcellularLocation>
</comment>
<comment type="similarity">
    <text evidence="2">Belongs to the membrane-bound acyltransferase family.</text>
</comment>
<dbReference type="EMBL" id="CP017557">
    <property type="protein sequence ID" value="AOW06171.1"/>
    <property type="molecule type" value="Genomic_DNA"/>
</dbReference>
<evidence type="ECO:0008006" key="9">
    <source>
        <dbReference type="Google" id="ProtNLM"/>
    </source>
</evidence>
<feature type="transmembrane region" description="Helical" evidence="6">
    <location>
        <begin position="149"/>
        <end position="177"/>
    </location>
</feature>
<proteinExistence type="inferred from homology"/>
<dbReference type="Pfam" id="PF03062">
    <property type="entry name" value="MBOAT"/>
    <property type="match status" value="1"/>
</dbReference>
<keyword evidence="5 6" id="KW-0472">Membrane</keyword>
<sequence length="592" mass="67724">MSLTAHTYLGASTQAHLSTQRHLMFDLATLDTRLGPSDDVKRRDGVIAKAGPSRWRSPEFIAYYIIHLIALPIMFKGAYDASNPPNPNYELIKKDLEPGWIFGRKVDNTDHQYSGFRNNLPYLAAVIVAQQLLKKLFKLFSNDSRFFDVGFAFVFLIVAHGISTVKILAIIIANYLIGSKISNSNAGTIATWIFGIAILFANEKALGYPFTKYCPPLAFLDDYAGLMPRWDVTFNFSMLRMVSFNVDRYRAVDGTTEQWPLDTKGEIDLSKSKTGEGEKSTSLTASDISERSRIDISHSPSTYSMYNYLLYMLYSPLFMAGPIMTFNDFIFQHKKGPLASLSFKRVSVYALRLVFCIFVMETLLHYCYVVAVSQEKAWDGDSAFQISMIGFFNLNIIWLKLLIPWRLFRLWSMVDGIDPPENMVRCMDNNFSALSFWRAWHRSFNRWIIRYVYGPIGGSSRPVLNSLIVFSFVAIWHDIQLRLLVWGWMVVFFIIPELTATFIFKRPQFTSKWWFRHLCAVGAALNIWMMMIANLVGFCVGLDGMGDMLRQMFGTRDGIIYCISASCALFVGSQVMFEVRESEKRRGINIRC</sequence>
<keyword evidence="4 6" id="KW-1133">Transmembrane helix</keyword>
<evidence type="ECO:0000313" key="8">
    <source>
        <dbReference type="Proteomes" id="UP000182444"/>
    </source>
</evidence>
<evidence type="ECO:0000256" key="3">
    <source>
        <dbReference type="ARBA" id="ARBA00022692"/>
    </source>
</evidence>